<dbReference type="EMBL" id="JAOPHQ010002282">
    <property type="protein sequence ID" value="KAK0147750.1"/>
    <property type="molecule type" value="Genomic_DNA"/>
</dbReference>
<reference evidence="1" key="1">
    <citation type="journal article" date="2023" name="Front. Mar. Sci.">
        <title>A new Merluccius polli reference genome to investigate the effects of global change in West African waters.</title>
        <authorList>
            <person name="Mateo J.L."/>
            <person name="Blanco-Fernandez C."/>
            <person name="Garcia-Vazquez E."/>
            <person name="Machado-Schiaffino G."/>
        </authorList>
    </citation>
    <scope>NUCLEOTIDE SEQUENCE</scope>
    <source>
        <strain evidence="1">C29</strain>
        <tissue evidence="1">Fin</tissue>
    </source>
</reference>
<evidence type="ECO:0000313" key="2">
    <source>
        <dbReference type="Proteomes" id="UP001174136"/>
    </source>
</evidence>
<gene>
    <name evidence="1" type="ORF">N1851_012538</name>
</gene>
<name>A0AA47MX36_MERPO</name>
<comment type="caution">
    <text evidence="1">The sequence shown here is derived from an EMBL/GenBank/DDBJ whole genome shotgun (WGS) entry which is preliminary data.</text>
</comment>
<evidence type="ECO:0000313" key="1">
    <source>
        <dbReference type="EMBL" id="KAK0147750.1"/>
    </source>
</evidence>
<dbReference type="Proteomes" id="UP001174136">
    <property type="component" value="Unassembled WGS sequence"/>
</dbReference>
<dbReference type="AlphaFoldDB" id="A0AA47MX36"/>
<dbReference type="PANTHER" id="PTHR45913:SF5">
    <property type="entry name" value="GENERAL TRANSCRIPTION FACTOR II-I REPEAT DOMAIN-CONTAINING PROTEIN 2A-LIKE PROTEIN"/>
    <property type="match status" value="1"/>
</dbReference>
<dbReference type="PANTHER" id="PTHR45913">
    <property type="entry name" value="EPM2A-INTERACTING PROTEIN 1"/>
    <property type="match status" value="1"/>
</dbReference>
<sequence>MLKVADIVCPEQKTKFCDISLSNDTITRRIEDLANNLKEQLGKRVEGLGSGAFSIALDERTDISDTAQLLIFIRTVTENFDIGEELLSMESMKDTTKGVDICDAVCRSLDAYNVNLASMVGVTTDGAPAMVGSRAGAVSLLSEKVVNNRGEKLVRYHCIIHQEALAAQTLEMKHVMDIVVKTVNFLKSRGLNHRQFKAFLAQSEADFSYTLLLSGG</sequence>
<keyword evidence="2" id="KW-1185">Reference proteome</keyword>
<protein>
    <submittedName>
        <fullName evidence="1">General transcription factor II-I repeat domain-containing protein 2B</fullName>
    </submittedName>
</protein>
<accession>A0AA47MX36</accession>
<organism evidence="1 2">
    <name type="scientific">Merluccius polli</name>
    <name type="common">Benguela hake</name>
    <name type="synonym">Merluccius cadenati</name>
    <dbReference type="NCBI Taxonomy" id="89951"/>
    <lineage>
        <taxon>Eukaryota</taxon>
        <taxon>Metazoa</taxon>
        <taxon>Chordata</taxon>
        <taxon>Craniata</taxon>
        <taxon>Vertebrata</taxon>
        <taxon>Euteleostomi</taxon>
        <taxon>Actinopterygii</taxon>
        <taxon>Neopterygii</taxon>
        <taxon>Teleostei</taxon>
        <taxon>Neoteleostei</taxon>
        <taxon>Acanthomorphata</taxon>
        <taxon>Zeiogadaria</taxon>
        <taxon>Gadariae</taxon>
        <taxon>Gadiformes</taxon>
        <taxon>Gadoidei</taxon>
        <taxon>Merlucciidae</taxon>
        <taxon>Merluccius</taxon>
    </lineage>
</organism>
<proteinExistence type="predicted"/>